<reference evidence="3 4" key="1">
    <citation type="submission" date="2016-08" db="EMBL/GenBank/DDBJ databases">
        <title>Genome of Bacillus solimangrovi GH2-4.</title>
        <authorList>
            <person name="Lim S."/>
            <person name="Kim B.-C."/>
        </authorList>
    </citation>
    <scope>NUCLEOTIDE SEQUENCE [LARGE SCALE GENOMIC DNA]</scope>
    <source>
        <strain evidence="3 4">GH2-4</strain>
    </source>
</reference>
<evidence type="ECO:0000313" key="4">
    <source>
        <dbReference type="Proteomes" id="UP000095209"/>
    </source>
</evidence>
<organism evidence="3 4">
    <name type="scientific">Bacillus solimangrovi</name>
    <dbReference type="NCBI Taxonomy" id="1305675"/>
    <lineage>
        <taxon>Bacteria</taxon>
        <taxon>Bacillati</taxon>
        <taxon>Bacillota</taxon>
        <taxon>Bacilli</taxon>
        <taxon>Bacillales</taxon>
        <taxon>Bacillaceae</taxon>
        <taxon>Bacillus</taxon>
    </lineage>
</organism>
<dbReference type="AlphaFoldDB" id="A0A1E5LBT1"/>
<evidence type="ECO:0000256" key="2">
    <source>
        <dbReference type="SAM" id="Phobius"/>
    </source>
</evidence>
<evidence type="ECO:0000313" key="3">
    <source>
        <dbReference type="EMBL" id="OEH91449.1"/>
    </source>
</evidence>
<keyword evidence="2" id="KW-1133">Transmembrane helix</keyword>
<protein>
    <submittedName>
        <fullName evidence="3">Uncharacterized protein</fullName>
    </submittedName>
</protein>
<dbReference type="RefSeq" id="WP_069718457.1">
    <property type="nucleotide sequence ID" value="NZ_MJEH01000061.1"/>
</dbReference>
<dbReference type="EMBL" id="MJEH01000061">
    <property type="protein sequence ID" value="OEH91449.1"/>
    <property type="molecule type" value="Genomic_DNA"/>
</dbReference>
<keyword evidence="2" id="KW-0812">Transmembrane</keyword>
<keyword evidence="2" id="KW-0472">Membrane</keyword>
<evidence type="ECO:0000256" key="1">
    <source>
        <dbReference type="SAM" id="MobiDB-lite"/>
    </source>
</evidence>
<feature type="region of interest" description="Disordered" evidence="1">
    <location>
        <begin position="166"/>
        <end position="190"/>
    </location>
</feature>
<sequence length="285" mass="32946">MMWEIIFALSFSLLVFPLLTVGRTSIHSKGKIIIIIFSLFAALGSLYATKYYSLWLVLGMFLLVTVLASIVLQNKVYKLEKSELYLKNIEEDMDQVQNSDREDIEMNKSSNSNVYVNSPQSSKEIRQKAVDNQIESLQNEEQHKAIVTEQIQLSSNPLNELVSVEKKNNSDRFDSTFPTDNKDHDQGEDVERENMPDDLLAIFKSRERTVYGQEDIEEHDHDLNSLVEHIGDMDRMYKRDEMNINTEEQLVHKEREFNSMNVQSDVDLISEIEDSIVTVNVENTN</sequence>
<gene>
    <name evidence="3" type="ORF">BFG57_04865</name>
</gene>
<proteinExistence type="predicted"/>
<keyword evidence="4" id="KW-1185">Reference proteome</keyword>
<accession>A0A1E5LBT1</accession>
<feature type="transmembrane region" description="Helical" evidence="2">
    <location>
        <begin position="6"/>
        <end position="25"/>
    </location>
</feature>
<feature type="transmembrane region" description="Helical" evidence="2">
    <location>
        <begin position="32"/>
        <end position="48"/>
    </location>
</feature>
<dbReference type="Proteomes" id="UP000095209">
    <property type="component" value="Unassembled WGS sequence"/>
</dbReference>
<name>A0A1E5LBT1_9BACI</name>
<dbReference type="STRING" id="1305675.BFG57_04865"/>
<comment type="caution">
    <text evidence="3">The sequence shown here is derived from an EMBL/GenBank/DDBJ whole genome shotgun (WGS) entry which is preliminary data.</text>
</comment>
<feature type="transmembrane region" description="Helical" evidence="2">
    <location>
        <begin position="54"/>
        <end position="72"/>
    </location>
</feature>